<gene>
    <name evidence="3" type="ORF">FHS92_000001</name>
</gene>
<evidence type="ECO:0000313" key="4">
    <source>
        <dbReference type="Proteomes" id="UP000552700"/>
    </source>
</evidence>
<dbReference type="EMBL" id="JACIJP010000001">
    <property type="protein sequence ID" value="MBB6122294.1"/>
    <property type="molecule type" value="Genomic_DNA"/>
</dbReference>
<feature type="chain" id="PRO_5032603014" description="TonB-dependent receptor" evidence="2">
    <location>
        <begin position="31"/>
        <end position="91"/>
    </location>
</feature>
<keyword evidence="4" id="KW-1185">Reference proteome</keyword>
<protein>
    <recommendedName>
        <fullName evidence="5">TonB-dependent receptor</fullName>
    </recommendedName>
</protein>
<feature type="signal peptide" evidence="2">
    <location>
        <begin position="1"/>
        <end position="30"/>
    </location>
</feature>
<organism evidence="3 4">
    <name type="scientific">Sphingobium subterraneum</name>
    <dbReference type="NCBI Taxonomy" id="627688"/>
    <lineage>
        <taxon>Bacteria</taxon>
        <taxon>Pseudomonadati</taxon>
        <taxon>Pseudomonadota</taxon>
        <taxon>Alphaproteobacteria</taxon>
        <taxon>Sphingomonadales</taxon>
        <taxon>Sphingomonadaceae</taxon>
        <taxon>Sphingobium</taxon>
    </lineage>
</organism>
<feature type="region of interest" description="Disordered" evidence="1">
    <location>
        <begin position="29"/>
        <end position="62"/>
    </location>
</feature>
<evidence type="ECO:0000256" key="2">
    <source>
        <dbReference type="SAM" id="SignalP"/>
    </source>
</evidence>
<name>A0A841IVD0_9SPHN</name>
<evidence type="ECO:0000313" key="3">
    <source>
        <dbReference type="EMBL" id="MBB6122294.1"/>
    </source>
</evidence>
<dbReference type="AlphaFoldDB" id="A0A841IVD0"/>
<dbReference type="Proteomes" id="UP000552700">
    <property type="component" value="Unassembled WGS sequence"/>
</dbReference>
<reference evidence="3 4" key="1">
    <citation type="submission" date="2020-08" db="EMBL/GenBank/DDBJ databases">
        <title>Genomic Encyclopedia of Type Strains, Phase IV (KMG-IV): sequencing the most valuable type-strain genomes for metagenomic binning, comparative biology and taxonomic classification.</title>
        <authorList>
            <person name="Goeker M."/>
        </authorList>
    </citation>
    <scope>NUCLEOTIDE SEQUENCE [LARGE SCALE GENOMIC DNA]</scope>
    <source>
        <strain evidence="3 4">DSM 102255</strain>
    </source>
</reference>
<comment type="caution">
    <text evidence="3">The sequence shown here is derived from an EMBL/GenBank/DDBJ whole genome shotgun (WGS) entry which is preliminary data.</text>
</comment>
<evidence type="ECO:0008006" key="5">
    <source>
        <dbReference type="Google" id="ProtNLM"/>
    </source>
</evidence>
<feature type="compositionally biased region" description="Low complexity" evidence="1">
    <location>
        <begin position="39"/>
        <end position="53"/>
    </location>
</feature>
<accession>A0A841IVD0</accession>
<proteinExistence type="predicted"/>
<evidence type="ECO:0000256" key="1">
    <source>
        <dbReference type="SAM" id="MobiDB-lite"/>
    </source>
</evidence>
<sequence length="91" mass="9468">MMLKRVGSLHYAHTVSAIALSLISSGSAWANGPRNDTESGSAAAQSTANSNASPTVSTDDSEIGEIIVTAQKRSESINRVGLWIGVQKGPR</sequence>
<keyword evidence="2" id="KW-0732">Signal</keyword>